<dbReference type="EMBL" id="CADCXU010030191">
    <property type="protein sequence ID" value="CAB0016259.1"/>
    <property type="molecule type" value="Genomic_DNA"/>
</dbReference>
<dbReference type="EMBL" id="CADCXU010018969">
    <property type="protein sequence ID" value="CAB0007313.1"/>
    <property type="molecule type" value="Genomic_DNA"/>
</dbReference>
<keyword evidence="3" id="KW-1185">Reference proteome</keyword>
<organism evidence="2 3">
    <name type="scientific">Nesidiocoris tenuis</name>
    <dbReference type="NCBI Taxonomy" id="355587"/>
    <lineage>
        <taxon>Eukaryota</taxon>
        <taxon>Metazoa</taxon>
        <taxon>Ecdysozoa</taxon>
        <taxon>Arthropoda</taxon>
        <taxon>Hexapoda</taxon>
        <taxon>Insecta</taxon>
        <taxon>Pterygota</taxon>
        <taxon>Neoptera</taxon>
        <taxon>Paraneoptera</taxon>
        <taxon>Hemiptera</taxon>
        <taxon>Heteroptera</taxon>
        <taxon>Panheteroptera</taxon>
        <taxon>Cimicomorpha</taxon>
        <taxon>Miridae</taxon>
        <taxon>Dicyphina</taxon>
        <taxon>Nesidiocoris</taxon>
    </lineage>
</organism>
<dbReference type="AlphaFoldDB" id="A0A6H5HIN0"/>
<evidence type="ECO:0000313" key="1">
    <source>
        <dbReference type="EMBL" id="CAB0007313.1"/>
    </source>
</evidence>
<name>A0A6H5HIN0_9HEMI</name>
<accession>A0A6H5HIN0</accession>
<gene>
    <name evidence="1" type="ORF">NTEN_LOCUS12613</name>
    <name evidence="2" type="ORF">NTEN_LOCUS20495</name>
</gene>
<evidence type="ECO:0000313" key="3">
    <source>
        <dbReference type="Proteomes" id="UP000479000"/>
    </source>
</evidence>
<reference evidence="2 3" key="1">
    <citation type="submission" date="2020-02" db="EMBL/GenBank/DDBJ databases">
        <authorList>
            <person name="Ferguson B K."/>
        </authorList>
    </citation>
    <scope>NUCLEOTIDE SEQUENCE [LARGE SCALE GENOMIC DNA]</scope>
</reference>
<feature type="non-terminal residue" evidence="2">
    <location>
        <position position="61"/>
    </location>
</feature>
<evidence type="ECO:0000313" key="2">
    <source>
        <dbReference type="EMBL" id="CAB0016259.1"/>
    </source>
</evidence>
<sequence>MNGFRNVCPGVECGAIMYIMEKIGNIKPMRMICKACRTIFFRRKPGRPSYHIEASSCWTFG</sequence>
<proteinExistence type="predicted"/>
<dbReference type="Proteomes" id="UP000479000">
    <property type="component" value="Unassembled WGS sequence"/>
</dbReference>
<protein>
    <submittedName>
        <fullName evidence="2">Uncharacterized protein</fullName>
    </submittedName>
</protein>